<evidence type="ECO:0000313" key="10">
    <source>
        <dbReference type="Proteomes" id="UP000054805"/>
    </source>
</evidence>
<dbReference type="Gene3D" id="1.10.10.60">
    <property type="entry name" value="Homeodomain-like"/>
    <property type="match status" value="1"/>
</dbReference>
<dbReference type="PROSITE" id="PS00993">
    <property type="entry name" value="RIBOSOMAL_L30E_2"/>
    <property type="match status" value="1"/>
</dbReference>
<evidence type="ECO:0000259" key="7">
    <source>
        <dbReference type="Pfam" id="PF01248"/>
    </source>
</evidence>
<organism evidence="9 10">
    <name type="scientific">Trichinella pseudospiralis</name>
    <name type="common">Parasitic roundworm</name>
    <dbReference type="NCBI Taxonomy" id="6337"/>
    <lineage>
        <taxon>Eukaryota</taxon>
        <taxon>Metazoa</taxon>
        <taxon>Ecdysozoa</taxon>
        <taxon>Nematoda</taxon>
        <taxon>Enoplea</taxon>
        <taxon>Dorylaimia</taxon>
        <taxon>Trichinellida</taxon>
        <taxon>Trichinellidae</taxon>
        <taxon>Trichinella</taxon>
    </lineage>
</organism>
<dbReference type="InterPro" id="IPR004038">
    <property type="entry name" value="Ribosomal_eL8/eL30/eS12/Gad45"/>
</dbReference>
<comment type="subcellular location">
    <subcellularLocation>
        <location evidence="1">Nucleus</location>
    </subcellularLocation>
</comment>
<dbReference type="HAMAP" id="MF_00481">
    <property type="entry name" value="Ribosomal_eL30"/>
    <property type="match status" value="1"/>
</dbReference>
<proteinExistence type="inferred from homology"/>
<dbReference type="InterPro" id="IPR015010">
    <property type="entry name" value="TERF2IP_Myb"/>
</dbReference>
<dbReference type="SUPFAM" id="SSF46689">
    <property type="entry name" value="Homeodomain-like"/>
    <property type="match status" value="1"/>
</dbReference>
<feature type="domain" description="TERF2-interacting telomeric protein 1 Myb" evidence="8">
    <location>
        <begin position="7"/>
        <end position="69"/>
    </location>
</feature>
<evidence type="ECO:0000259" key="8">
    <source>
        <dbReference type="Pfam" id="PF08914"/>
    </source>
</evidence>
<evidence type="ECO:0000256" key="2">
    <source>
        <dbReference type="ARBA" id="ARBA00007326"/>
    </source>
</evidence>
<comment type="caution">
    <text evidence="9">The sequence shown here is derived from an EMBL/GenBank/DDBJ whole genome shotgun (WGS) entry which is preliminary data.</text>
</comment>
<dbReference type="GO" id="GO:0005634">
    <property type="term" value="C:nucleus"/>
    <property type="evidence" value="ECO:0007669"/>
    <property type="project" value="UniProtKB-SubCell"/>
</dbReference>
<dbReference type="InterPro" id="IPR000231">
    <property type="entry name" value="Ribosomal_eL30"/>
</dbReference>
<dbReference type="InterPro" id="IPR029064">
    <property type="entry name" value="Ribosomal_eL30-like_sf"/>
</dbReference>
<dbReference type="InterPro" id="IPR039109">
    <property type="entry name" value="Ribosomal_eL30-like"/>
</dbReference>
<protein>
    <recommendedName>
        <fullName evidence="5">Large ribosomal subunit protein eL30</fullName>
    </recommendedName>
    <alternativeName>
        <fullName evidence="6">60S ribosomal protein L30</fullName>
    </alternativeName>
</protein>
<dbReference type="Pfam" id="PF01248">
    <property type="entry name" value="Ribosomal_L7Ae"/>
    <property type="match status" value="1"/>
</dbReference>
<evidence type="ECO:0000256" key="6">
    <source>
        <dbReference type="ARBA" id="ARBA00035336"/>
    </source>
</evidence>
<feature type="domain" description="Ribosomal protein eL8/eL30/eS12/Gadd45" evidence="7">
    <location>
        <begin position="137"/>
        <end position="229"/>
    </location>
</feature>
<accession>A0A0V1IRW1</accession>
<reference evidence="9 10" key="1">
    <citation type="submission" date="2015-01" db="EMBL/GenBank/DDBJ databases">
        <title>Evolution of Trichinella species and genotypes.</title>
        <authorList>
            <person name="Korhonen P.K."/>
            <person name="Edoardo P."/>
            <person name="Giuseppe L.R."/>
            <person name="Gasser R.B."/>
        </authorList>
    </citation>
    <scope>NUCLEOTIDE SEQUENCE [LARGE SCALE GENOMIC DNA]</scope>
    <source>
        <strain evidence="9">ISS588</strain>
    </source>
</reference>
<dbReference type="GO" id="GO:0003735">
    <property type="term" value="F:structural constituent of ribosome"/>
    <property type="evidence" value="ECO:0007669"/>
    <property type="project" value="InterPro"/>
</dbReference>
<sequence>MSGRMKYTLNEDVSMIEYVLSEIKQGTSRMKDHKGRLFWKKAERLKVTPHSWKSMLCRWCRNIYPKLNEYLINFSSEDKNTLLEFQRLAAGDINVIHFQDSKSSAFSINDSASLLELSDSISFIAMAPRKLKKSVENINSRLALVMKSGKYVLGYNQTLRTLRNGKAKLVILANNTPPLRKSEIEYYAMLAKTGVHHYSGNNIELGTACGKYFRVCMMSITDPGDSDIIKNMPNVVGEQ</sequence>
<keyword evidence="4" id="KW-0687">Ribonucleoprotein</keyword>
<evidence type="ECO:0000256" key="5">
    <source>
        <dbReference type="ARBA" id="ARBA00035231"/>
    </source>
</evidence>
<dbReference type="NCBIfam" id="NF002172">
    <property type="entry name" value="PRK01018.1"/>
    <property type="match status" value="1"/>
</dbReference>
<evidence type="ECO:0000313" key="9">
    <source>
        <dbReference type="EMBL" id="KRZ25457.1"/>
    </source>
</evidence>
<dbReference type="FunFam" id="3.30.1330.30:FF:000001">
    <property type="entry name" value="60S ribosomal protein L30"/>
    <property type="match status" value="1"/>
</dbReference>
<dbReference type="GO" id="GO:0003723">
    <property type="term" value="F:RNA binding"/>
    <property type="evidence" value="ECO:0007669"/>
    <property type="project" value="InterPro"/>
</dbReference>
<dbReference type="SUPFAM" id="SSF55315">
    <property type="entry name" value="L30e-like"/>
    <property type="match status" value="1"/>
</dbReference>
<dbReference type="PANTHER" id="PTHR11449">
    <property type="entry name" value="RIBOSOMAL PROTEIN L30"/>
    <property type="match status" value="1"/>
</dbReference>
<dbReference type="Gene3D" id="3.30.1330.30">
    <property type="match status" value="1"/>
</dbReference>
<keyword evidence="10" id="KW-1185">Reference proteome</keyword>
<gene>
    <name evidence="9" type="primary">Rpl30</name>
    <name evidence="9" type="ORF">T4B_10028</name>
</gene>
<dbReference type="GO" id="GO:0022625">
    <property type="term" value="C:cytosolic large ribosomal subunit"/>
    <property type="evidence" value="ECO:0007669"/>
    <property type="project" value="InterPro"/>
</dbReference>
<dbReference type="EMBL" id="JYDS01000101">
    <property type="protein sequence ID" value="KRZ25457.1"/>
    <property type="molecule type" value="Genomic_DNA"/>
</dbReference>
<dbReference type="InterPro" id="IPR009057">
    <property type="entry name" value="Homeodomain-like_sf"/>
</dbReference>
<dbReference type="PROSITE" id="PS00709">
    <property type="entry name" value="RIBOSOMAL_L30E_1"/>
    <property type="match status" value="1"/>
</dbReference>
<keyword evidence="3 9" id="KW-0689">Ribosomal protein</keyword>
<dbReference type="Pfam" id="PF08914">
    <property type="entry name" value="Myb_Rap1"/>
    <property type="match status" value="1"/>
</dbReference>
<evidence type="ECO:0000256" key="4">
    <source>
        <dbReference type="ARBA" id="ARBA00023274"/>
    </source>
</evidence>
<dbReference type="InterPro" id="IPR022991">
    <property type="entry name" value="Ribosomal_eL30_CS"/>
</dbReference>
<comment type="similarity">
    <text evidence="2">Belongs to the eukaryotic ribosomal protein eL30 family.</text>
</comment>
<dbReference type="AlphaFoldDB" id="A0A0V1IRW1"/>
<evidence type="ECO:0000256" key="1">
    <source>
        <dbReference type="ARBA" id="ARBA00004123"/>
    </source>
</evidence>
<dbReference type="Proteomes" id="UP000054805">
    <property type="component" value="Unassembled WGS sequence"/>
</dbReference>
<name>A0A0V1IRW1_TRIPS</name>
<evidence type="ECO:0000256" key="3">
    <source>
        <dbReference type="ARBA" id="ARBA00022980"/>
    </source>
</evidence>